<evidence type="ECO:0000313" key="4">
    <source>
        <dbReference type="Proteomes" id="UP000199315"/>
    </source>
</evidence>
<dbReference type="InterPro" id="IPR001387">
    <property type="entry name" value="Cro/C1-type_HTH"/>
</dbReference>
<keyword evidence="4" id="KW-1185">Reference proteome</keyword>
<dbReference type="EMBL" id="FMKA01000056">
    <property type="protein sequence ID" value="SCP99738.1"/>
    <property type="molecule type" value="Genomic_DNA"/>
</dbReference>
<accession>A0A1D3TZ13</accession>
<dbReference type="OrthoDB" id="2055037at2"/>
<evidence type="ECO:0000313" key="3">
    <source>
        <dbReference type="EMBL" id="SCP99738.1"/>
    </source>
</evidence>
<dbReference type="GO" id="GO:0003677">
    <property type="term" value="F:DNA binding"/>
    <property type="evidence" value="ECO:0007669"/>
    <property type="project" value="UniProtKB-KW"/>
</dbReference>
<dbReference type="SUPFAM" id="SSF47413">
    <property type="entry name" value="lambda repressor-like DNA-binding domains"/>
    <property type="match status" value="1"/>
</dbReference>
<evidence type="ECO:0000259" key="2">
    <source>
        <dbReference type="PROSITE" id="PS50943"/>
    </source>
</evidence>
<dbReference type="Gene3D" id="1.10.260.40">
    <property type="entry name" value="lambda repressor-like DNA-binding domains"/>
    <property type="match status" value="1"/>
</dbReference>
<gene>
    <name evidence="3" type="ORF">SAMN05421730_10567</name>
</gene>
<evidence type="ECO:0000256" key="1">
    <source>
        <dbReference type="ARBA" id="ARBA00023125"/>
    </source>
</evidence>
<dbReference type="Pfam" id="PF12844">
    <property type="entry name" value="HTH_19"/>
    <property type="match status" value="1"/>
</dbReference>
<feature type="domain" description="HTH cro/C1-type" evidence="2">
    <location>
        <begin position="20"/>
        <end position="74"/>
    </location>
</feature>
<dbReference type="STRING" id="1619234.SAMN05421730_10567"/>
<reference evidence="3 4" key="1">
    <citation type="submission" date="2016-09" db="EMBL/GenBank/DDBJ databases">
        <authorList>
            <person name="Capua I."/>
            <person name="De Benedictis P."/>
            <person name="Joannis T."/>
            <person name="Lombin L.H."/>
            <person name="Cattoli G."/>
        </authorList>
    </citation>
    <scope>NUCLEOTIDE SEQUENCE [LARGE SCALE GENOMIC DNA]</scope>
    <source>
        <strain evidence="3 4">GluBS11</strain>
    </source>
</reference>
<dbReference type="RefSeq" id="WP_091237001.1">
    <property type="nucleotide sequence ID" value="NZ_FMKA01000056.1"/>
</dbReference>
<proteinExistence type="predicted"/>
<protein>
    <submittedName>
        <fullName evidence="3">Helix-turn-helix domain-containing protein</fullName>
    </submittedName>
</protein>
<sequence length="106" mass="12451">MEREVKLFTEDTMKDMGKRIQDARKNKGFKAIDFADIIGIGKDQLSRIENGRVVCKLEYIYVIAQYLEISTDYLLYGKEKYKVSDELIATRNIEKKLQIIRLLNEL</sequence>
<dbReference type="CDD" id="cd00093">
    <property type="entry name" value="HTH_XRE"/>
    <property type="match status" value="1"/>
</dbReference>
<dbReference type="AlphaFoldDB" id="A0A1D3TZ13"/>
<dbReference type="SMART" id="SM00530">
    <property type="entry name" value="HTH_XRE"/>
    <property type="match status" value="1"/>
</dbReference>
<dbReference type="PROSITE" id="PS50943">
    <property type="entry name" value="HTH_CROC1"/>
    <property type="match status" value="1"/>
</dbReference>
<keyword evidence="1" id="KW-0238">DNA-binding</keyword>
<dbReference type="PANTHER" id="PTHR46558">
    <property type="entry name" value="TRACRIPTIONAL REGULATORY PROTEIN-RELATED-RELATED"/>
    <property type="match status" value="1"/>
</dbReference>
<dbReference type="PANTHER" id="PTHR46558:SF11">
    <property type="entry name" value="HTH-TYPE TRANSCRIPTIONAL REGULATOR XRE"/>
    <property type="match status" value="1"/>
</dbReference>
<dbReference type="Proteomes" id="UP000199315">
    <property type="component" value="Unassembled WGS sequence"/>
</dbReference>
<dbReference type="InterPro" id="IPR010982">
    <property type="entry name" value="Lambda_DNA-bd_dom_sf"/>
</dbReference>
<organism evidence="3 4">
    <name type="scientific">Anaerobium acetethylicum</name>
    <dbReference type="NCBI Taxonomy" id="1619234"/>
    <lineage>
        <taxon>Bacteria</taxon>
        <taxon>Bacillati</taxon>
        <taxon>Bacillota</taxon>
        <taxon>Clostridia</taxon>
        <taxon>Lachnospirales</taxon>
        <taxon>Lachnospiraceae</taxon>
        <taxon>Anaerobium</taxon>
    </lineage>
</organism>
<name>A0A1D3TZ13_9FIRM</name>